<accession>A0AAV4MPF8</accession>
<feature type="compositionally biased region" description="Basic and acidic residues" evidence="1">
    <location>
        <begin position="242"/>
        <end position="253"/>
    </location>
</feature>
<feature type="compositionally biased region" description="Polar residues" evidence="1">
    <location>
        <begin position="1"/>
        <end position="18"/>
    </location>
</feature>
<feature type="region of interest" description="Disordered" evidence="1">
    <location>
        <begin position="145"/>
        <end position="165"/>
    </location>
</feature>
<protein>
    <submittedName>
        <fullName evidence="2">Uncharacterized protein</fullName>
    </submittedName>
</protein>
<dbReference type="Proteomes" id="UP001054837">
    <property type="component" value="Unassembled WGS sequence"/>
</dbReference>
<evidence type="ECO:0000256" key="1">
    <source>
        <dbReference type="SAM" id="MobiDB-lite"/>
    </source>
</evidence>
<feature type="region of interest" description="Disordered" evidence="1">
    <location>
        <begin position="1"/>
        <end position="24"/>
    </location>
</feature>
<feature type="compositionally biased region" description="Polar residues" evidence="1">
    <location>
        <begin position="145"/>
        <end position="161"/>
    </location>
</feature>
<dbReference type="EMBL" id="BPLQ01000719">
    <property type="protein sequence ID" value="GIX74248.1"/>
    <property type="molecule type" value="Genomic_DNA"/>
</dbReference>
<keyword evidence="3" id="KW-1185">Reference proteome</keyword>
<sequence length="268" mass="29596">MFPEPSTMNIEITSPQDTTDSETESLIVHSNGDATLDDLLSENECETDVEIGTEDGIKSKYLNHRSDSTFLSLEPRAQTRLLSRSHSANDLTTQPDALSVNSLASEPPRRNSSGEYPTQLYEGIVPSTKPLGSMFLHDVELPKPKSNQIQRNSLTPTSSVQPPMPMQYVSPISWKSVQSSYQDKEDGFTALLQTTAERVLNKLKSRQLDLGCNLMTGQKSQRRLSQCLQPSVPRKLQPILRDGNKTPRSESDLKSISGDSDFSPLSAA</sequence>
<evidence type="ECO:0000313" key="2">
    <source>
        <dbReference type="EMBL" id="GIX74248.1"/>
    </source>
</evidence>
<proteinExistence type="predicted"/>
<name>A0AAV4MPF8_9ARAC</name>
<feature type="region of interest" description="Disordered" evidence="1">
    <location>
        <begin position="223"/>
        <end position="268"/>
    </location>
</feature>
<reference evidence="2 3" key="1">
    <citation type="submission" date="2021-06" db="EMBL/GenBank/DDBJ databases">
        <title>Caerostris darwini draft genome.</title>
        <authorList>
            <person name="Kono N."/>
            <person name="Arakawa K."/>
        </authorList>
    </citation>
    <scope>NUCLEOTIDE SEQUENCE [LARGE SCALE GENOMIC DNA]</scope>
</reference>
<comment type="caution">
    <text evidence="2">The sequence shown here is derived from an EMBL/GenBank/DDBJ whole genome shotgun (WGS) entry which is preliminary data.</text>
</comment>
<gene>
    <name evidence="2" type="primary">AVEN_151720_1</name>
    <name evidence="2" type="ORF">CDAR_504941</name>
</gene>
<dbReference type="AlphaFoldDB" id="A0AAV4MPF8"/>
<organism evidence="2 3">
    <name type="scientific">Caerostris darwini</name>
    <dbReference type="NCBI Taxonomy" id="1538125"/>
    <lineage>
        <taxon>Eukaryota</taxon>
        <taxon>Metazoa</taxon>
        <taxon>Ecdysozoa</taxon>
        <taxon>Arthropoda</taxon>
        <taxon>Chelicerata</taxon>
        <taxon>Arachnida</taxon>
        <taxon>Araneae</taxon>
        <taxon>Araneomorphae</taxon>
        <taxon>Entelegynae</taxon>
        <taxon>Araneoidea</taxon>
        <taxon>Araneidae</taxon>
        <taxon>Caerostris</taxon>
    </lineage>
</organism>
<evidence type="ECO:0000313" key="3">
    <source>
        <dbReference type="Proteomes" id="UP001054837"/>
    </source>
</evidence>